<proteinExistence type="predicted"/>
<evidence type="ECO:0000313" key="2">
    <source>
        <dbReference type="EMBL" id="MBA5688685.1"/>
    </source>
</evidence>
<comment type="caution">
    <text evidence="2">The sequence shown here is derived from an EMBL/GenBank/DDBJ whole genome shotgun (WGS) entry which is preliminary data.</text>
</comment>
<dbReference type="InterPro" id="IPR006311">
    <property type="entry name" value="TAT_signal"/>
</dbReference>
<keyword evidence="3" id="KW-1185">Reference proteome</keyword>
<feature type="chain" id="PRO_5030926634" evidence="1">
    <location>
        <begin position="35"/>
        <end position="180"/>
    </location>
</feature>
<gene>
    <name evidence="2" type="ORF">H3H39_16705</name>
</gene>
<accession>A0A7W2FBP7</accession>
<name>A0A7W2FBP7_9BURK</name>
<organism evidence="2 3">
    <name type="scientific">Rugamonas apoptosis</name>
    <dbReference type="NCBI Taxonomy" id="2758570"/>
    <lineage>
        <taxon>Bacteria</taxon>
        <taxon>Pseudomonadati</taxon>
        <taxon>Pseudomonadota</taxon>
        <taxon>Betaproteobacteria</taxon>
        <taxon>Burkholderiales</taxon>
        <taxon>Oxalobacteraceae</taxon>
        <taxon>Telluria group</taxon>
        <taxon>Rugamonas</taxon>
    </lineage>
</organism>
<dbReference type="PROSITE" id="PS51318">
    <property type="entry name" value="TAT"/>
    <property type="match status" value="1"/>
</dbReference>
<evidence type="ECO:0000256" key="1">
    <source>
        <dbReference type="SAM" id="SignalP"/>
    </source>
</evidence>
<feature type="signal peptide" evidence="1">
    <location>
        <begin position="1"/>
        <end position="34"/>
    </location>
</feature>
<dbReference type="AlphaFoldDB" id="A0A7W2FBP7"/>
<protein>
    <submittedName>
        <fullName evidence="2">Gluconate 2-dehydrogenase subunit 3 family protein</fullName>
    </submittedName>
</protein>
<sequence length="180" mass="19422">MRILPKVVTWSRRGFLRGGGLALGAAAVAPAALAMPAADGLAGAFQTLGPATGKTLLRMARDVFPHDRLADRYYADAIAPCERAAGKDPALKALLQDGVAELDRAAVRRFGQPYAEVAAEDDRVSLLKAIEQGPFFQKIRGDMVTSLYDNKAVWPLLGYEGSSWEKGGYLARGFNDIDWL</sequence>
<evidence type="ECO:0000313" key="3">
    <source>
        <dbReference type="Proteomes" id="UP000573499"/>
    </source>
</evidence>
<dbReference type="Proteomes" id="UP000573499">
    <property type="component" value="Unassembled WGS sequence"/>
</dbReference>
<keyword evidence="1" id="KW-0732">Signal</keyword>
<dbReference type="EMBL" id="JACEZU010000008">
    <property type="protein sequence ID" value="MBA5688685.1"/>
    <property type="molecule type" value="Genomic_DNA"/>
</dbReference>
<reference evidence="2 3" key="1">
    <citation type="submission" date="2020-07" db="EMBL/GenBank/DDBJ databases">
        <title>Novel species isolated from subtropical streams in China.</title>
        <authorList>
            <person name="Lu H."/>
        </authorList>
    </citation>
    <scope>NUCLEOTIDE SEQUENCE [LARGE SCALE GENOMIC DNA]</scope>
    <source>
        <strain evidence="2 3">LX47W</strain>
    </source>
</reference>